<evidence type="ECO:0000256" key="5">
    <source>
        <dbReference type="ARBA" id="ARBA00038063"/>
    </source>
</evidence>
<sequence>MIVLVGLGNPGRKYVNTRHNVGFQFLDYLAREERTDFVLNKYFNAEIARTTIKDQDIFMVKPQSFMNLSGASVQGVISYFHVPVDKVWVIYDDVDLDLETIRVRKEGSSGGHKGLQSIIDCLGSAAIPRFRIGVKTKALEKIPTEKYVLQKFSPEEQRTIDKVLEKTRELILKALKEGIADVSK</sequence>
<dbReference type="Gene3D" id="3.40.50.1470">
    <property type="entry name" value="Peptidyl-tRNA hydrolase"/>
    <property type="match status" value="1"/>
</dbReference>
<protein>
    <recommendedName>
        <fullName evidence="6 7">Peptidyl-tRNA hydrolase</fullName>
        <shortName evidence="7">Pth</shortName>
        <ecNumber evidence="1 7">3.1.1.29</ecNumber>
    </recommendedName>
</protein>
<evidence type="ECO:0000256" key="9">
    <source>
        <dbReference type="RuleBase" id="RU004320"/>
    </source>
</evidence>
<keyword evidence="4 7" id="KW-0694">RNA-binding</keyword>
<dbReference type="EC" id="3.1.1.29" evidence="1 7"/>
<feature type="binding site" evidence="7">
    <location>
        <position position="65"/>
    </location>
    <ligand>
        <name>tRNA</name>
        <dbReference type="ChEBI" id="CHEBI:17843"/>
    </ligand>
</feature>
<comment type="similarity">
    <text evidence="5 7 9">Belongs to the PTH family.</text>
</comment>
<dbReference type="Proteomes" id="UP000033869">
    <property type="component" value="Unassembled WGS sequence"/>
</dbReference>
<evidence type="ECO:0000313" key="10">
    <source>
        <dbReference type="EMBL" id="KKS09841.1"/>
    </source>
</evidence>
<dbReference type="GO" id="GO:0000049">
    <property type="term" value="F:tRNA binding"/>
    <property type="evidence" value="ECO:0007669"/>
    <property type="project" value="UniProtKB-UniRule"/>
</dbReference>
<dbReference type="InterPro" id="IPR001328">
    <property type="entry name" value="Pept_tRNA_hydro"/>
</dbReference>
<feature type="binding site" evidence="7">
    <location>
        <position position="67"/>
    </location>
    <ligand>
        <name>tRNA</name>
        <dbReference type="ChEBI" id="CHEBI:17843"/>
    </ligand>
</feature>
<dbReference type="PROSITE" id="PS01195">
    <property type="entry name" value="PEPT_TRNA_HYDROL_1"/>
    <property type="match status" value="1"/>
</dbReference>
<dbReference type="AlphaFoldDB" id="A0A0G0YJX2"/>
<name>A0A0G0YJX2_UNCC2</name>
<feature type="site" description="Stabilizes the basic form of H active site to accept a proton" evidence="7">
    <location>
        <position position="92"/>
    </location>
</feature>
<evidence type="ECO:0000313" key="11">
    <source>
        <dbReference type="Proteomes" id="UP000033869"/>
    </source>
</evidence>
<evidence type="ECO:0000256" key="7">
    <source>
        <dbReference type="HAMAP-Rule" id="MF_00083"/>
    </source>
</evidence>
<comment type="catalytic activity">
    <reaction evidence="7 8">
        <text>an N-acyl-L-alpha-aminoacyl-tRNA + H2O = an N-acyl-L-amino acid + a tRNA + H(+)</text>
        <dbReference type="Rhea" id="RHEA:54448"/>
        <dbReference type="Rhea" id="RHEA-COMP:10123"/>
        <dbReference type="Rhea" id="RHEA-COMP:13883"/>
        <dbReference type="ChEBI" id="CHEBI:15377"/>
        <dbReference type="ChEBI" id="CHEBI:15378"/>
        <dbReference type="ChEBI" id="CHEBI:59874"/>
        <dbReference type="ChEBI" id="CHEBI:78442"/>
        <dbReference type="ChEBI" id="CHEBI:138191"/>
        <dbReference type="EC" id="3.1.1.29"/>
    </reaction>
</comment>
<evidence type="ECO:0000256" key="1">
    <source>
        <dbReference type="ARBA" id="ARBA00013260"/>
    </source>
</evidence>
<feature type="site" description="Discriminates between blocked and unblocked aminoacyl-tRNA" evidence="7">
    <location>
        <position position="9"/>
    </location>
</feature>
<dbReference type="InterPro" id="IPR036416">
    <property type="entry name" value="Pept_tRNA_hydro_sf"/>
</dbReference>
<evidence type="ECO:0000256" key="2">
    <source>
        <dbReference type="ARBA" id="ARBA00022555"/>
    </source>
</evidence>
<keyword evidence="3 7" id="KW-0378">Hydrolase</keyword>
<dbReference type="EMBL" id="LCBL01000001">
    <property type="protein sequence ID" value="KKS09841.1"/>
    <property type="molecule type" value="Genomic_DNA"/>
</dbReference>
<reference evidence="10 11" key="1">
    <citation type="journal article" date="2015" name="Nature">
        <title>rRNA introns, odd ribosomes, and small enigmatic genomes across a large radiation of phyla.</title>
        <authorList>
            <person name="Brown C.T."/>
            <person name="Hug L.A."/>
            <person name="Thomas B.C."/>
            <person name="Sharon I."/>
            <person name="Castelle C.J."/>
            <person name="Singh A."/>
            <person name="Wilkins M.J."/>
            <person name="Williams K.H."/>
            <person name="Banfield J.F."/>
        </authorList>
    </citation>
    <scope>NUCLEOTIDE SEQUENCE [LARGE SCALE GENOMIC DNA]</scope>
</reference>
<feature type="active site" description="Proton acceptor" evidence="7">
    <location>
        <position position="19"/>
    </location>
</feature>
<dbReference type="InterPro" id="IPR018171">
    <property type="entry name" value="Pept_tRNA_hydro_CS"/>
</dbReference>
<dbReference type="HAMAP" id="MF_00083">
    <property type="entry name" value="Pept_tRNA_hydro_bact"/>
    <property type="match status" value="1"/>
</dbReference>
<evidence type="ECO:0000256" key="4">
    <source>
        <dbReference type="ARBA" id="ARBA00022884"/>
    </source>
</evidence>
<evidence type="ECO:0000256" key="8">
    <source>
        <dbReference type="RuleBase" id="RU000673"/>
    </source>
</evidence>
<proteinExistence type="inferred from homology"/>
<dbReference type="GO" id="GO:0005737">
    <property type="term" value="C:cytoplasm"/>
    <property type="evidence" value="ECO:0007669"/>
    <property type="project" value="UniProtKB-SubCell"/>
</dbReference>
<comment type="subcellular location">
    <subcellularLocation>
        <location evidence="7">Cytoplasm</location>
    </subcellularLocation>
</comment>
<evidence type="ECO:0000256" key="3">
    <source>
        <dbReference type="ARBA" id="ARBA00022801"/>
    </source>
</evidence>
<comment type="function">
    <text evidence="7">Hydrolyzes ribosome-free peptidyl-tRNAs (with 1 or more amino acids incorporated), which drop off the ribosome during protein synthesis, or as a result of ribosome stalling.</text>
</comment>
<dbReference type="PANTHER" id="PTHR17224">
    <property type="entry name" value="PEPTIDYL-TRNA HYDROLASE"/>
    <property type="match status" value="1"/>
</dbReference>
<comment type="subunit">
    <text evidence="7">Monomer.</text>
</comment>
<organism evidence="10 11">
    <name type="scientific">candidate division CPR2 bacterium GW2011_GWC1_41_48</name>
    <dbReference type="NCBI Taxonomy" id="1618344"/>
    <lineage>
        <taxon>Bacteria</taxon>
        <taxon>Bacteria division CPR2</taxon>
    </lineage>
</organism>
<dbReference type="GO" id="GO:0006515">
    <property type="term" value="P:protein quality control for misfolded or incompletely synthesized proteins"/>
    <property type="evidence" value="ECO:0007669"/>
    <property type="project" value="UniProtKB-UniRule"/>
</dbReference>
<dbReference type="PANTHER" id="PTHR17224:SF1">
    <property type="entry name" value="PEPTIDYL-TRNA HYDROLASE"/>
    <property type="match status" value="1"/>
</dbReference>
<gene>
    <name evidence="7" type="primary">pth</name>
    <name evidence="10" type="ORF">UU65_C0001G0246</name>
</gene>
<dbReference type="GO" id="GO:0072344">
    <property type="term" value="P:rescue of stalled ribosome"/>
    <property type="evidence" value="ECO:0007669"/>
    <property type="project" value="UniProtKB-UniRule"/>
</dbReference>
<keyword evidence="2 7" id="KW-0820">tRNA-binding</keyword>
<keyword evidence="7" id="KW-0963">Cytoplasm</keyword>
<dbReference type="GO" id="GO:0004045">
    <property type="term" value="F:peptidyl-tRNA hydrolase activity"/>
    <property type="evidence" value="ECO:0007669"/>
    <property type="project" value="UniProtKB-UniRule"/>
</dbReference>
<dbReference type="PATRIC" id="fig|1618344.3.peg.257"/>
<comment type="function">
    <text evidence="7">Catalyzes the release of premature peptidyl moieties from peptidyl-tRNA molecules trapped in stalled 50S ribosomal subunits, and thus maintains levels of free tRNAs and 50S ribosomes.</text>
</comment>
<dbReference type="CDD" id="cd00462">
    <property type="entry name" value="PTH"/>
    <property type="match status" value="1"/>
</dbReference>
<dbReference type="Pfam" id="PF01195">
    <property type="entry name" value="Pept_tRNA_hydro"/>
    <property type="match status" value="1"/>
</dbReference>
<feature type="binding site" evidence="7">
    <location>
        <position position="14"/>
    </location>
    <ligand>
        <name>tRNA</name>
        <dbReference type="ChEBI" id="CHEBI:17843"/>
    </ligand>
</feature>
<dbReference type="NCBIfam" id="TIGR00447">
    <property type="entry name" value="pth"/>
    <property type="match status" value="1"/>
</dbReference>
<evidence type="ECO:0000256" key="6">
    <source>
        <dbReference type="ARBA" id="ARBA00050038"/>
    </source>
</evidence>
<accession>A0A0G0YJX2</accession>
<comment type="caution">
    <text evidence="10">The sequence shown here is derived from an EMBL/GenBank/DDBJ whole genome shotgun (WGS) entry which is preliminary data.</text>
</comment>
<comment type="caution">
    <text evidence="7">Lacks conserved residue(s) required for the propagation of feature annotation.</text>
</comment>
<dbReference type="SUPFAM" id="SSF53178">
    <property type="entry name" value="Peptidyl-tRNA hydrolase-like"/>
    <property type="match status" value="1"/>
</dbReference>
<dbReference type="FunFam" id="3.40.50.1470:FF:000001">
    <property type="entry name" value="Peptidyl-tRNA hydrolase"/>
    <property type="match status" value="1"/>
</dbReference>